<dbReference type="InterPro" id="IPR056613">
    <property type="entry name" value="DUF7287"/>
</dbReference>
<sequence length="325" mass="35930">MADDRGQIAVDFLLGISLFLIALIFTVQFIPGMFMAGSARESSLDYTAYRTATILVEDTGWWGNSTSSGTDWEEHPANAMRVGLAVDDDTSSRLTNTPNVLSMNKTVQLMQMNDEDLIEILGLYNNIDGTRFSYGYNISITKNNGPMVLDGRPVMLGETAPSDRETSKITRIVLVEAGTVANFDADDLPIDPYTASVEDTILNITGPLENTIAIQINGLNITGIDPSFKKLTLDGVNLNEGIDYTSYKVDINGTISTLTSTGKIIDTDIIRFYLEPGLLNHSQTYQLEINLKDITFTKIAPPFVDYRDGIEVYYEPAYLTVEVWQ</sequence>
<accession>A0A1I4SS48</accession>
<dbReference type="RefSeq" id="WP_091936471.1">
    <property type="nucleotide sequence ID" value="NZ_FOUJ01000004.1"/>
</dbReference>
<protein>
    <submittedName>
        <fullName evidence="2">Uncharacterized protein</fullName>
    </submittedName>
</protein>
<keyword evidence="1" id="KW-1133">Transmembrane helix</keyword>
<name>A0A1I4SS48_9EURY</name>
<evidence type="ECO:0000313" key="2">
    <source>
        <dbReference type="EMBL" id="SFM67199.1"/>
    </source>
</evidence>
<keyword evidence="1" id="KW-0472">Membrane</keyword>
<dbReference type="OrthoDB" id="109583at2157"/>
<dbReference type="Proteomes" id="UP000198535">
    <property type="component" value="Unassembled WGS sequence"/>
</dbReference>
<reference evidence="3" key="1">
    <citation type="submission" date="2016-10" db="EMBL/GenBank/DDBJ databases">
        <authorList>
            <person name="Varghese N."/>
            <person name="Submissions S."/>
        </authorList>
    </citation>
    <scope>NUCLEOTIDE SEQUENCE [LARGE SCALE GENOMIC DNA]</scope>
    <source>
        <strain evidence="3">Mob M</strain>
    </source>
</reference>
<evidence type="ECO:0000256" key="1">
    <source>
        <dbReference type="SAM" id="Phobius"/>
    </source>
</evidence>
<keyword evidence="3" id="KW-1185">Reference proteome</keyword>
<organism evidence="2 3">
    <name type="scientific">Methanolobus profundi</name>
    <dbReference type="NCBI Taxonomy" id="487685"/>
    <lineage>
        <taxon>Archaea</taxon>
        <taxon>Methanobacteriati</taxon>
        <taxon>Methanobacteriota</taxon>
        <taxon>Stenosarchaea group</taxon>
        <taxon>Methanomicrobia</taxon>
        <taxon>Methanosarcinales</taxon>
        <taxon>Methanosarcinaceae</taxon>
        <taxon>Methanolobus</taxon>
    </lineage>
</organism>
<feature type="transmembrane region" description="Helical" evidence="1">
    <location>
        <begin position="12"/>
        <end position="34"/>
    </location>
</feature>
<dbReference type="Pfam" id="PF23958">
    <property type="entry name" value="DUF7287"/>
    <property type="match status" value="1"/>
</dbReference>
<keyword evidence="1" id="KW-0812">Transmembrane</keyword>
<evidence type="ECO:0000313" key="3">
    <source>
        <dbReference type="Proteomes" id="UP000198535"/>
    </source>
</evidence>
<dbReference type="STRING" id="487685.SAMN04488696_1982"/>
<gene>
    <name evidence="2" type="ORF">SAMN04488696_1982</name>
</gene>
<proteinExistence type="predicted"/>
<dbReference type="EMBL" id="FOUJ01000004">
    <property type="protein sequence ID" value="SFM67199.1"/>
    <property type="molecule type" value="Genomic_DNA"/>
</dbReference>
<dbReference type="AlphaFoldDB" id="A0A1I4SS48"/>